<dbReference type="InterPro" id="IPR019775">
    <property type="entry name" value="WD40_repeat_CS"/>
</dbReference>
<dbReference type="SUPFAM" id="SSF111369">
    <property type="entry name" value="HlyD-like secretion proteins"/>
    <property type="match status" value="1"/>
</dbReference>
<keyword evidence="7" id="KW-1185">Reference proteome</keyword>
<feature type="region of interest" description="Disordered" evidence="5">
    <location>
        <begin position="117"/>
        <end position="138"/>
    </location>
</feature>
<dbReference type="SMART" id="SM00320">
    <property type="entry name" value="WD40"/>
    <property type="match status" value="5"/>
</dbReference>
<evidence type="ECO:0000256" key="1">
    <source>
        <dbReference type="ARBA" id="ARBA00022574"/>
    </source>
</evidence>
<dbReference type="PROSITE" id="PS50082">
    <property type="entry name" value="WD_REPEATS_2"/>
    <property type="match status" value="3"/>
</dbReference>
<dbReference type="InterPro" id="IPR015943">
    <property type="entry name" value="WD40/YVTN_repeat-like_dom_sf"/>
</dbReference>
<dbReference type="Gene3D" id="2.130.10.10">
    <property type="entry name" value="YVTN repeat-like/Quinoprotein amine dehydrogenase"/>
    <property type="match status" value="2"/>
</dbReference>
<feature type="repeat" description="WD" evidence="3">
    <location>
        <begin position="382"/>
        <end position="426"/>
    </location>
</feature>
<dbReference type="RefSeq" id="WP_194539698.1">
    <property type="nucleotide sequence ID" value="NZ_JACEFB010000020.1"/>
</dbReference>
<dbReference type="Proteomes" id="UP000542342">
    <property type="component" value="Unassembled WGS sequence"/>
</dbReference>
<protein>
    <submittedName>
        <fullName evidence="6">HlyD family efflux transporter periplasmic adaptor subunit</fullName>
    </submittedName>
</protein>
<dbReference type="PROSITE" id="PS50294">
    <property type="entry name" value="WD_REPEATS_REGION"/>
    <property type="match status" value="1"/>
</dbReference>
<evidence type="ECO:0000313" key="7">
    <source>
        <dbReference type="Proteomes" id="UP000542342"/>
    </source>
</evidence>
<evidence type="ECO:0000256" key="3">
    <source>
        <dbReference type="PROSITE-ProRule" id="PRU00221"/>
    </source>
</evidence>
<proteinExistence type="predicted"/>
<name>A0A7V8VGX2_9BACT</name>
<keyword evidence="2" id="KW-0677">Repeat</keyword>
<dbReference type="PROSITE" id="PS00678">
    <property type="entry name" value="WD_REPEATS_1"/>
    <property type="match status" value="1"/>
</dbReference>
<feature type="repeat" description="WD" evidence="3">
    <location>
        <begin position="475"/>
        <end position="507"/>
    </location>
</feature>
<dbReference type="PANTHER" id="PTHR19848">
    <property type="entry name" value="WD40 REPEAT PROTEIN"/>
    <property type="match status" value="1"/>
</dbReference>
<evidence type="ECO:0000256" key="4">
    <source>
        <dbReference type="SAM" id="Coils"/>
    </source>
</evidence>
<keyword evidence="4" id="KW-0175">Coiled coil</keyword>
<keyword evidence="1 3" id="KW-0853">WD repeat</keyword>
<gene>
    <name evidence="6" type="ORF">H0921_16870</name>
</gene>
<dbReference type="PROSITE" id="PS51257">
    <property type="entry name" value="PROKAR_LIPOPROTEIN"/>
    <property type="match status" value="1"/>
</dbReference>
<organism evidence="6 7">
    <name type="scientific">Thermogemmata fonticola</name>
    <dbReference type="NCBI Taxonomy" id="2755323"/>
    <lineage>
        <taxon>Bacteria</taxon>
        <taxon>Pseudomonadati</taxon>
        <taxon>Planctomycetota</taxon>
        <taxon>Planctomycetia</taxon>
        <taxon>Gemmatales</taxon>
        <taxon>Gemmataceae</taxon>
        <taxon>Thermogemmata</taxon>
    </lineage>
</organism>
<feature type="repeat" description="WD" evidence="3">
    <location>
        <begin position="333"/>
        <end position="367"/>
    </location>
</feature>
<feature type="coiled-coil region" evidence="4">
    <location>
        <begin position="196"/>
        <end position="266"/>
    </location>
</feature>
<dbReference type="InterPro" id="IPR036322">
    <property type="entry name" value="WD40_repeat_dom_sf"/>
</dbReference>
<dbReference type="SUPFAM" id="SSF50978">
    <property type="entry name" value="WD40 repeat-like"/>
    <property type="match status" value="1"/>
</dbReference>
<comment type="caution">
    <text evidence="6">The sequence shown here is derived from an EMBL/GenBank/DDBJ whole genome shotgun (WGS) entry which is preliminary data.</text>
</comment>
<dbReference type="Gene3D" id="2.40.50.100">
    <property type="match status" value="1"/>
</dbReference>
<evidence type="ECO:0000313" key="6">
    <source>
        <dbReference type="EMBL" id="MBA2227834.1"/>
    </source>
</evidence>
<dbReference type="PANTHER" id="PTHR19848:SF8">
    <property type="entry name" value="F-BOX AND WD REPEAT DOMAIN CONTAINING 7"/>
    <property type="match status" value="1"/>
</dbReference>
<evidence type="ECO:0000256" key="5">
    <source>
        <dbReference type="SAM" id="MobiDB-lite"/>
    </source>
</evidence>
<dbReference type="EMBL" id="JACEFB010000020">
    <property type="protein sequence ID" value="MBA2227834.1"/>
    <property type="molecule type" value="Genomic_DNA"/>
</dbReference>
<reference evidence="6 7" key="1">
    <citation type="submission" date="2020-07" db="EMBL/GenBank/DDBJ databases">
        <title>Thermogemmata thermophila gen. nov., sp. nov., a novel moderate thermophilic planctomycete from a Kamchatka hot spring.</title>
        <authorList>
            <person name="Elcheninov A.G."/>
            <person name="Podosokorskaya O.A."/>
            <person name="Kovaleva O.L."/>
            <person name="Novikov A."/>
            <person name="Bonch-Osmolovskaya E.A."/>
            <person name="Toshchakov S.V."/>
            <person name="Kublanov I.V."/>
        </authorList>
    </citation>
    <scope>NUCLEOTIDE SEQUENCE [LARGE SCALE GENOMIC DNA]</scope>
    <source>
        <strain evidence="6 7">2918</strain>
    </source>
</reference>
<sequence length="714" mass="78265">MRKTSTAYRNPAPAITRLRPWWKKGGWLLLLAAGCAPTGSPVPVPPPDDGSSATAAAASIGAPLYEGQPVPQFPPLRVGPEPIIIPNCFVQYEERQQVSAEVDGRIELLAAPLTRRPDGRYEWPRPDGPPILYDPERPHPNIVFHPRDPQRQYPYWRLQEGDFVQAGQTVCLLDDQLIQTRREAAEKNRLAAQEVREQAQKGADFAQRKIDLYKNNPDVIPQSTILDDRIMLSRFLENLAQVNQQIVKAEQELKEADLLIQKHRVTATVSGIIRNIARWPGEYVRAGDKILEIQSTDKVRLEGQLDVQYAARLRRHMTVSVEPTLPTAPLMTLSAHRQPVAGVAVSGHAERPLVVSVGLDGTAVVWDPNLSQVAERSSLGHNLPHPAPVRSVACTPPGAPRQLVVTGAEDGRLRIWDIDDPEHLPAQPKVEAEPPHVTGIGFVAISPDGRYAASAAGREVWLWALPSGERLYALPPDHRDTVTSLAFNPQGQLVTASRDRTLKVWKLGREGAALTRTLEHRAGLLDVLGLSPDGARVLFDHDKSRLDLLQLDSGQTVGQVINFSPHLGFATLALFQPQTLPAELPPEQWPPYTLATVGGEGDLKGTVQLWHLPRSGGRAAEIARLIPPGRVAITAAAFSPPAATPFFVLGTDKGTVHLWTLPKAPPHRQEGRIVTIDAADPRSVTVRVEMDNRALRLLDKSTATVIVPPPDKLP</sequence>
<dbReference type="InterPro" id="IPR001680">
    <property type="entry name" value="WD40_rpt"/>
</dbReference>
<dbReference type="Pfam" id="PF00400">
    <property type="entry name" value="WD40"/>
    <property type="match status" value="3"/>
</dbReference>
<accession>A0A7V8VGX2</accession>
<dbReference type="AlphaFoldDB" id="A0A7V8VGX2"/>
<evidence type="ECO:0000256" key="2">
    <source>
        <dbReference type="ARBA" id="ARBA00022737"/>
    </source>
</evidence>